<dbReference type="InterPro" id="IPR015422">
    <property type="entry name" value="PyrdxlP-dep_Trfase_small"/>
</dbReference>
<dbReference type="Proteomes" id="UP000266328">
    <property type="component" value="Unassembled WGS sequence"/>
</dbReference>
<dbReference type="NCBIfam" id="NF001696">
    <property type="entry name" value="PRK00451.1"/>
    <property type="match status" value="1"/>
</dbReference>
<proteinExistence type="predicted"/>
<dbReference type="Pfam" id="PF02347">
    <property type="entry name" value="GDC-P"/>
    <property type="match status" value="1"/>
</dbReference>
<dbReference type="AlphaFoldDB" id="A0A398CUF9"/>
<dbReference type="InterPro" id="IPR023010">
    <property type="entry name" value="GcvPA"/>
</dbReference>
<dbReference type="RefSeq" id="WP_119088894.1">
    <property type="nucleotide sequence ID" value="NZ_QXIS01000016.1"/>
</dbReference>
<dbReference type="GO" id="GO:0009116">
    <property type="term" value="P:nucleoside metabolic process"/>
    <property type="evidence" value="ECO:0007669"/>
    <property type="project" value="InterPro"/>
</dbReference>
<evidence type="ECO:0000259" key="2">
    <source>
        <dbReference type="Pfam" id="PF02347"/>
    </source>
</evidence>
<dbReference type="InterPro" id="IPR015421">
    <property type="entry name" value="PyrdxlP-dep_Trfase_major"/>
</dbReference>
<comment type="caution">
    <text evidence="3">The sequence shown here is derived from an EMBL/GenBank/DDBJ whole genome shotgun (WGS) entry which is preliminary data.</text>
</comment>
<sequence>MQSTGRNRFSFIPATGDEQQAMLQKIGLQFDDIVKCFAGNSCVEGGLDLPDGLTEDQMVDYWDTMMSQNSGPRKASLLGAGAYMHFIPAVVPHLASLPGFVTAYTPYQPEISQGTLQSLFEFQSFMVELTDMELANCSMYDGASSTAEAMLMAHRVKKADRVLVAATVNPDYLATVRTYLEPHGIAVDVVKMNGDGRVSMEDLESKLSVTACSAVLVQSPNYLGIIEDLGAIGTIVHRHDALFVESFTEAMALGLLKYGVGTGADVVVGDGQSLGLSMSFGGPHLGVFATLKKYNRDFPGRIVGESIDTKGRQAFVMTLRAREQDIRREKATSNICSNHALNALTAAVYLGSVGESGFRALACENVAKLQKLVSGLEATGHFTRVFKQSPVFNEAVLASSIPPEDMRSRLAGVPVFPPLALARGIAPEVQGMPHTYLICATEMLKDSILKQVLGALS</sequence>
<dbReference type="Gene3D" id="3.90.1150.10">
    <property type="entry name" value="Aspartate Aminotransferase, domain 1"/>
    <property type="match status" value="1"/>
</dbReference>
<dbReference type="SUPFAM" id="SSF53383">
    <property type="entry name" value="PLP-dependent transferases"/>
    <property type="match status" value="1"/>
</dbReference>
<evidence type="ECO:0000313" key="4">
    <source>
        <dbReference type="Proteomes" id="UP000266328"/>
    </source>
</evidence>
<dbReference type="Gene3D" id="3.40.640.10">
    <property type="entry name" value="Type I PLP-dependent aspartate aminotransferase-like (Major domain)"/>
    <property type="match status" value="1"/>
</dbReference>
<name>A0A398CUF9_9BACT</name>
<keyword evidence="1 3" id="KW-0560">Oxidoreductase</keyword>
<gene>
    <name evidence="3" type="ORF">SMC7_02995</name>
</gene>
<feature type="domain" description="Glycine cleavage system P-protein N-terminal" evidence="2">
    <location>
        <begin position="10"/>
        <end position="391"/>
    </location>
</feature>
<keyword evidence="4" id="KW-1185">Reference proteome</keyword>
<dbReference type="GO" id="GO:0004375">
    <property type="term" value="F:glycine dehydrogenase (decarboxylating) activity"/>
    <property type="evidence" value="ECO:0007669"/>
    <property type="project" value="UniProtKB-EC"/>
</dbReference>
<evidence type="ECO:0000256" key="1">
    <source>
        <dbReference type="ARBA" id="ARBA00023002"/>
    </source>
</evidence>
<dbReference type="PANTHER" id="PTHR42806:SF1">
    <property type="entry name" value="GLYCINE DEHYDROGENASE (DECARBOXYLATING)"/>
    <property type="match status" value="1"/>
</dbReference>
<evidence type="ECO:0000313" key="3">
    <source>
        <dbReference type="EMBL" id="RIE06292.1"/>
    </source>
</evidence>
<dbReference type="OrthoDB" id="9801272at2"/>
<dbReference type="EC" id="1.4.4.2" evidence="3"/>
<dbReference type="EMBL" id="QXIS01000016">
    <property type="protein sequence ID" value="RIE06292.1"/>
    <property type="molecule type" value="Genomic_DNA"/>
</dbReference>
<dbReference type="InterPro" id="IPR015424">
    <property type="entry name" value="PyrdxlP-dep_Trfase"/>
</dbReference>
<dbReference type="InterPro" id="IPR049315">
    <property type="entry name" value="GDC-P_N"/>
</dbReference>
<reference evidence="3 4" key="1">
    <citation type="submission" date="2018-09" db="EMBL/GenBank/DDBJ databases">
        <title>Discovery and Ecogenomic Context for Candidatus Cryosericales, a Global Caldiserica Order Active in Thawing Permafrost.</title>
        <authorList>
            <person name="Martinez M.A."/>
            <person name="Woodcroft B.J."/>
            <person name="Ignacio Espinoza J.C."/>
            <person name="Zayed A."/>
            <person name="Singleton C.M."/>
            <person name="Boyd J."/>
            <person name="Li Y.-F."/>
            <person name="Purvine S."/>
            <person name="Maughan H."/>
            <person name="Hodgkins S.B."/>
            <person name="Anderson D."/>
            <person name="Sederholm M."/>
            <person name="Temperton B."/>
            <person name="Saleska S.R."/>
            <person name="Tyson G.W."/>
            <person name="Rich V.I."/>
        </authorList>
    </citation>
    <scope>NUCLEOTIDE SEQUENCE [LARGE SCALE GENOMIC DNA]</scope>
    <source>
        <strain evidence="3 4">SMC7</strain>
    </source>
</reference>
<protein>
    <submittedName>
        <fullName evidence="3">Aminomethyl-transferring glycine dehydrogenase subunit GcvPA</fullName>
        <ecNumber evidence="3">1.4.4.2</ecNumber>
    </submittedName>
</protein>
<organism evidence="3 4">
    <name type="scientific">Candidatus Cryosericum terrychapinii</name>
    <dbReference type="NCBI Taxonomy" id="2290919"/>
    <lineage>
        <taxon>Bacteria</taxon>
        <taxon>Pseudomonadati</taxon>
        <taxon>Caldisericota/Cryosericota group</taxon>
        <taxon>Candidatus Cryosericota</taxon>
        <taxon>Candidatus Cryosericia</taxon>
        <taxon>Candidatus Cryosericales</taxon>
        <taxon>Candidatus Cryosericaceae</taxon>
        <taxon>Candidatus Cryosericum</taxon>
    </lineage>
</organism>
<dbReference type="PANTHER" id="PTHR42806">
    <property type="entry name" value="GLYCINE CLEAVAGE SYSTEM P-PROTEIN"/>
    <property type="match status" value="1"/>
</dbReference>
<accession>A0A398CUF9</accession>